<proteinExistence type="inferred from homology"/>
<dbReference type="Pfam" id="PF00756">
    <property type="entry name" value="Esterase"/>
    <property type="match status" value="1"/>
</dbReference>
<comment type="caution">
    <text evidence="3">The sequence shown here is derived from an EMBL/GenBank/DDBJ whole genome shotgun (WGS) entry which is preliminary data.</text>
</comment>
<evidence type="ECO:0000313" key="3">
    <source>
        <dbReference type="EMBL" id="GJE74968.1"/>
    </source>
</evidence>
<evidence type="ECO:0000256" key="1">
    <source>
        <dbReference type="ARBA" id="ARBA00005622"/>
    </source>
</evidence>
<dbReference type="InterPro" id="IPR052558">
    <property type="entry name" value="Siderophore_Hydrolase_D"/>
</dbReference>
<dbReference type="EMBL" id="BPRE01000004">
    <property type="protein sequence ID" value="GJE74968.1"/>
    <property type="molecule type" value="Genomic_DNA"/>
</dbReference>
<dbReference type="SUPFAM" id="SSF53474">
    <property type="entry name" value="alpha/beta-Hydrolases"/>
    <property type="match status" value="1"/>
</dbReference>
<organism evidence="3 4">
    <name type="scientific">Methylorubrum suomiense</name>
    <dbReference type="NCBI Taxonomy" id="144191"/>
    <lineage>
        <taxon>Bacteria</taxon>
        <taxon>Pseudomonadati</taxon>
        <taxon>Pseudomonadota</taxon>
        <taxon>Alphaproteobacteria</taxon>
        <taxon>Hyphomicrobiales</taxon>
        <taxon>Methylobacteriaceae</taxon>
        <taxon>Methylorubrum</taxon>
    </lineage>
</organism>
<evidence type="ECO:0000256" key="2">
    <source>
        <dbReference type="ARBA" id="ARBA00022801"/>
    </source>
</evidence>
<evidence type="ECO:0000313" key="4">
    <source>
        <dbReference type="Proteomes" id="UP001055093"/>
    </source>
</evidence>
<reference evidence="3" key="1">
    <citation type="journal article" date="2021" name="Front. Microbiol.">
        <title>Comprehensive Comparative Genomics and Phenotyping of Methylobacterium Species.</title>
        <authorList>
            <person name="Alessa O."/>
            <person name="Ogura Y."/>
            <person name="Fujitani Y."/>
            <person name="Takami H."/>
            <person name="Hayashi T."/>
            <person name="Sahin N."/>
            <person name="Tani A."/>
        </authorList>
    </citation>
    <scope>NUCLEOTIDE SEQUENCE</scope>
    <source>
        <strain evidence="3">DSM 14458</strain>
    </source>
</reference>
<protein>
    <submittedName>
        <fullName evidence="3">Ferri-bacillibactin esterase BesA</fullName>
    </submittedName>
</protein>
<name>A0ABQ4US11_9HYPH</name>
<dbReference type="Proteomes" id="UP001055093">
    <property type="component" value="Unassembled WGS sequence"/>
</dbReference>
<reference evidence="3" key="2">
    <citation type="submission" date="2021-08" db="EMBL/GenBank/DDBJ databases">
        <authorList>
            <person name="Tani A."/>
            <person name="Ola A."/>
            <person name="Ogura Y."/>
            <person name="Katsura K."/>
            <person name="Hayashi T."/>
        </authorList>
    </citation>
    <scope>NUCLEOTIDE SEQUENCE</scope>
    <source>
        <strain evidence="3">DSM 14458</strain>
    </source>
</reference>
<dbReference type="InterPro" id="IPR000801">
    <property type="entry name" value="Esterase-like"/>
</dbReference>
<keyword evidence="2" id="KW-0378">Hydrolase</keyword>
<dbReference type="InterPro" id="IPR029058">
    <property type="entry name" value="AB_hydrolase_fold"/>
</dbReference>
<sequence>MGDHISRRATIGLIFAAGLVNARRSIAAPIEQDVPAQIPGAIRFDLGGRDGRLPWRITLYVPPGDAPAAGWPVLYLLDGNAVTATAIDIERVQASYPEATGITSRFVVVGIGYPTTDAYDVVRRCWDYTPPPGRTYPSHQPGAPPVRTGGAAEFLRFITGTLKPTIEHRCRIDQARQALFGHSFGGLFTLYALAQAPSAFSHWIAASPSIYWEDRVLLASFAVPKDRPHRRQRVLLLAGAYEEEPAPFYTQQIDRENIRTGLDSAQIPQQARDLTSRLKRDHGFSADFRLIPRRTHMAALPEALNEAVAFFLQSGA</sequence>
<keyword evidence="4" id="KW-1185">Reference proteome</keyword>
<dbReference type="RefSeq" id="WP_137827805.1">
    <property type="nucleotide sequence ID" value="NZ_BPRE01000004.1"/>
</dbReference>
<dbReference type="Gene3D" id="3.40.50.1820">
    <property type="entry name" value="alpha/beta hydrolase"/>
    <property type="match status" value="1"/>
</dbReference>
<gene>
    <name evidence="3" type="primary">besA</name>
    <name evidence="3" type="ORF">BGCPKDLD_1542</name>
</gene>
<dbReference type="PANTHER" id="PTHR40841">
    <property type="entry name" value="SIDEROPHORE TRIACETYLFUSARININE C ESTERASE"/>
    <property type="match status" value="1"/>
</dbReference>
<comment type="similarity">
    <text evidence="1">Belongs to the esterase D family.</text>
</comment>
<accession>A0ABQ4US11</accession>
<dbReference type="PANTHER" id="PTHR40841:SF2">
    <property type="entry name" value="SIDEROPHORE-DEGRADING ESTERASE (EUROFUNG)"/>
    <property type="match status" value="1"/>
</dbReference>